<dbReference type="Pfam" id="PF07963">
    <property type="entry name" value="N_methyl"/>
    <property type="match status" value="1"/>
</dbReference>
<keyword evidence="1" id="KW-1133">Transmembrane helix</keyword>
<proteinExistence type="predicted"/>
<evidence type="ECO:0000259" key="2">
    <source>
        <dbReference type="Pfam" id="PF07596"/>
    </source>
</evidence>
<dbReference type="EMBL" id="CP037920">
    <property type="protein sequence ID" value="QDT98707.1"/>
    <property type="molecule type" value="Genomic_DNA"/>
</dbReference>
<keyword evidence="1" id="KW-0472">Membrane</keyword>
<keyword evidence="1" id="KW-0812">Transmembrane</keyword>
<dbReference type="PANTHER" id="PTHR30093">
    <property type="entry name" value="GENERAL SECRETION PATHWAY PROTEIN G"/>
    <property type="match status" value="1"/>
</dbReference>
<evidence type="ECO:0000313" key="3">
    <source>
        <dbReference type="EMBL" id="QDT98707.1"/>
    </source>
</evidence>
<gene>
    <name evidence="3" type="ORF">V144x_42140</name>
</gene>
<evidence type="ECO:0000313" key="4">
    <source>
        <dbReference type="Proteomes" id="UP000318704"/>
    </source>
</evidence>
<dbReference type="Gene3D" id="3.30.700.10">
    <property type="entry name" value="Glycoprotein, Type 4 Pilin"/>
    <property type="match status" value="1"/>
</dbReference>
<name>A0A517W0D1_9PLAN</name>
<dbReference type="InterPro" id="IPR011453">
    <property type="entry name" value="DUF1559"/>
</dbReference>
<dbReference type="Pfam" id="PF07596">
    <property type="entry name" value="SBP_bac_10"/>
    <property type="match status" value="1"/>
</dbReference>
<organism evidence="3 4">
    <name type="scientific">Gimesia aquarii</name>
    <dbReference type="NCBI Taxonomy" id="2527964"/>
    <lineage>
        <taxon>Bacteria</taxon>
        <taxon>Pseudomonadati</taxon>
        <taxon>Planctomycetota</taxon>
        <taxon>Planctomycetia</taxon>
        <taxon>Planctomycetales</taxon>
        <taxon>Planctomycetaceae</taxon>
        <taxon>Gimesia</taxon>
    </lineage>
</organism>
<dbReference type="NCBIfam" id="TIGR02532">
    <property type="entry name" value="IV_pilin_GFxxxE"/>
    <property type="match status" value="1"/>
</dbReference>
<evidence type="ECO:0000256" key="1">
    <source>
        <dbReference type="SAM" id="Phobius"/>
    </source>
</evidence>
<dbReference type="InterPro" id="IPR045584">
    <property type="entry name" value="Pilin-like"/>
</dbReference>
<dbReference type="AlphaFoldDB" id="A0A517W0D1"/>
<sequence>MDHLVRRKAFTLIELLVVIAIIAILIALLLPAVQQAREAARRSQCKNNMKQLGLAFHNYHDTFKSLPNGSHPTPSYPGGGYHMGWVPKIFPYLDEANRLQSMQGFSPNPITELGPWRISAAPHNGTSEIWGPIPVLACPSSALGDRSPDITNSTLPWIVTHGALHYRGCAGRIEDVTNPTDGNNWRWANTGLIYPLSNTKFRDVTDGLTNTILLGESSSSQGWSSAMKRGWGGIQPWTWGIYWYTDTRRLTLDSKNIQFPINYRGDFGTNHTPYTSYHVGGAHFMMADGSVHFISENIDLTLLKSLGTRAGGEVLGEWN</sequence>
<dbReference type="InterPro" id="IPR027558">
    <property type="entry name" value="Pre_pil_HX9DG_C"/>
</dbReference>
<reference evidence="3 4" key="1">
    <citation type="submission" date="2019-03" db="EMBL/GenBank/DDBJ databases">
        <title>Deep-cultivation of Planctomycetes and their phenomic and genomic characterization uncovers novel biology.</title>
        <authorList>
            <person name="Wiegand S."/>
            <person name="Jogler M."/>
            <person name="Boedeker C."/>
            <person name="Pinto D."/>
            <person name="Vollmers J."/>
            <person name="Rivas-Marin E."/>
            <person name="Kohn T."/>
            <person name="Peeters S.H."/>
            <person name="Heuer A."/>
            <person name="Rast P."/>
            <person name="Oberbeckmann S."/>
            <person name="Bunk B."/>
            <person name="Jeske O."/>
            <person name="Meyerdierks A."/>
            <person name="Storesund J.E."/>
            <person name="Kallscheuer N."/>
            <person name="Luecker S."/>
            <person name="Lage O.M."/>
            <person name="Pohl T."/>
            <person name="Merkel B.J."/>
            <person name="Hornburger P."/>
            <person name="Mueller R.-W."/>
            <person name="Bruemmer F."/>
            <person name="Labrenz M."/>
            <person name="Spormann A.M."/>
            <person name="Op den Camp H."/>
            <person name="Overmann J."/>
            <person name="Amann R."/>
            <person name="Jetten M.S.M."/>
            <person name="Mascher T."/>
            <person name="Medema M.H."/>
            <person name="Devos D.P."/>
            <person name="Kaster A.-K."/>
            <person name="Ovreas L."/>
            <person name="Rohde M."/>
            <person name="Galperin M.Y."/>
            <person name="Jogler C."/>
        </authorList>
    </citation>
    <scope>NUCLEOTIDE SEQUENCE [LARGE SCALE GENOMIC DNA]</scope>
    <source>
        <strain evidence="3 4">V144</strain>
    </source>
</reference>
<dbReference type="SUPFAM" id="SSF54523">
    <property type="entry name" value="Pili subunits"/>
    <property type="match status" value="1"/>
</dbReference>
<feature type="transmembrane region" description="Helical" evidence="1">
    <location>
        <begin position="12"/>
        <end position="33"/>
    </location>
</feature>
<accession>A0A517W0D1</accession>
<feature type="domain" description="DUF1559" evidence="2">
    <location>
        <begin position="34"/>
        <end position="300"/>
    </location>
</feature>
<protein>
    <submittedName>
        <fullName evidence="3">Putative major pilin subunit</fullName>
    </submittedName>
</protein>
<dbReference type="NCBIfam" id="TIGR04294">
    <property type="entry name" value="pre_pil_HX9DG"/>
    <property type="match status" value="1"/>
</dbReference>
<dbReference type="InterPro" id="IPR012902">
    <property type="entry name" value="N_methyl_site"/>
</dbReference>
<dbReference type="PANTHER" id="PTHR30093:SF2">
    <property type="entry name" value="TYPE II SECRETION SYSTEM PROTEIN H"/>
    <property type="match status" value="1"/>
</dbReference>
<dbReference type="RefSeq" id="WP_144987589.1">
    <property type="nucleotide sequence ID" value="NZ_CP037920.1"/>
</dbReference>
<dbReference type="KEGG" id="gaw:V144x_42140"/>
<dbReference type="Proteomes" id="UP000318704">
    <property type="component" value="Chromosome"/>
</dbReference>